<keyword evidence="7" id="KW-1185">Reference proteome</keyword>
<reference evidence="6 7" key="1">
    <citation type="submission" date="2024-10" db="EMBL/GenBank/DDBJ databases">
        <authorList>
            <person name="Kim D."/>
        </authorList>
    </citation>
    <scope>NUCLEOTIDE SEQUENCE [LARGE SCALE GENOMIC DNA]</scope>
    <source>
        <strain evidence="6">Taebaek</strain>
    </source>
</reference>
<dbReference type="SUPFAM" id="SSF54403">
    <property type="entry name" value="Cystatin/monellin"/>
    <property type="match status" value="1"/>
</dbReference>
<dbReference type="GO" id="GO:0004869">
    <property type="term" value="F:cysteine-type endopeptidase inhibitor activity"/>
    <property type="evidence" value="ECO:0007669"/>
    <property type="project" value="UniProtKB-KW"/>
</dbReference>
<feature type="domain" description="Cystatin" evidence="5">
    <location>
        <begin position="23"/>
        <end position="130"/>
    </location>
</feature>
<proteinExistence type="inferred from homology"/>
<keyword evidence="3" id="KW-0789">Thiol protease inhibitor</keyword>
<dbReference type="Pfam" id="PF00031">
    <property type="entry name" value="Cystatin"/>
    <property type="match status" value="1"/>
</dbReference>
<feature type="chain" id="PRO_5044760167" description="Cystatin domain-containing protein" evidence="4">
    <location>
        <begin position="20"/>
        <end position="143"/>
    </location>
</feature>
<dbReference type="InterPro" id="IPR046350">
    <property type="entry name" value="Cystatin_sf"/>
</dbReference>
<sequence length="143" mass="16097">MLKIFVLFNAFLLIKFVITHEGRKIGDPVEKDVNSKEIKALAARAVDKINQQTNNTFLFVPVNVISAKEIPVAGVRYELSILVGKSKCMKKQPKAKRANCATETVPAERKVFKLSVFQQSWKNVEDITFVAEEHMGNSTKNCE</sequence>
<comment type="caution">
    <text evidence="6">The sequence shown here is derived from an EMBL/GenBank/DDBJ whole genome shotgun (WGS) entry which is preliminary data.</text>
</comment>
<evidence type="ECO:0000313" key="7">
    <source>
        <dbReference type="Proteomes" id="UP001620645"/>
    </source>
</evidence>
<dbReference type="AlphaFoldDB" id="A0ABD2JIU2"/>
<gene>
    <name evidence="6" type="ORF">niasHS_005455</name>
</gene>
<evidence type="ECO:0000256" key="2">
    <source>
        <dbReference type="ARBA" id="ARBA00022690"/>
    </source>
</evidence>
<dbReference type="InterPro" id="IPR000010">
    <property type="entry name" value="Cystatin_dom"/>
</dbReference>
<evidence type="ECO:0000313" key="6">
    <source>
        <dbReference type="EMBL" id="KAL3090543.1"/>
    </source>
</evidence>
<comment type="similarity">
    <text evidence="1">Belongs to the cystatin family.</text>
</comment>
<accession>A0ABD2JIU2</accession>
<organism evidence="6 7">
    <name type="scientific">Heterodera schachtii</name>
    <name type="common">Sugarbeet cyst nematode worm</name>
    <name type="synonym">Tylenchus schachtii</name>
    <dbReference type="NCBI Taxonomy" id="97005"/>
    <lineage>
        <taxon>Eukaryota</taxon>
        <taxon>Metazoa</taxon>
        <taxon>Ecdysozoa</taxon>
        <taxon>Nematoda</taxon>
        <taxon>Chromadorea</taxon>
        <taxon>Rhabditida</taxon>
        <taxon>Tylenchina</taxon>
        <taxon>Tylenchomorpha</taxon>
        <taxon>Tylenchoidea</taxon>
        <taxon>Heteroderidae</taxon>
        <taxon>Heteroderinae</taxon>
        <taxon>Heterodera</taxon>
    </lineage>
</organism>
<evidence type="ECO:0000256" key="1">
    <source>
        <dbReference type="ARBA" id="ARBA00009403"/>
    </source>
</evidence>
<evidence type="ECO:0000256" key="3">
    <source>
        <dbReference type="ARBA" id="ARBA00022704"/>
    </source>
</evidence>
<protein>
    <recommendedName>
        <fullName evidence="5">Cystatin domain-containing protein</fullName>
    </recommendedName>
</protein>
<dbReference type="CDD" id="cd00042">
    <property type="entry name" value="CY"/>
    <property type="match status" value="1"/>
</dbReference>
<dbReference type="Gene3D" id="3.10.450.10">
    <property type="match status" value="1"/>
</dbReference>
<evidence type="ECO:0000259" key="5">
    <source>
        <dbReference type="SMART" id="SM00043"/>
    </source>
</evidence>
<dbReference type="SMART" id="SM00043">
    <property type="entry name" value="CY"/>
    <property type="match status" value="1"/>
</dbReference>
<feature type="signal peptide" evidence="4">
    <location>
        <begin position="1"/>
        <end position="19"/>
    </location>
</feature>
<dbReference type="EMBL" id="JBICCN010000142">
    <property type="protein sequence ID" value="KAL3090543.1"/>
    <property type="molecule type" value="Genomic_DNA"/>
</dbReference>
<name>A0ABD2JIU2_HETSC</name>
<evidence type="ECO:0000256" key="4">
    <source>
        <dbReference type="SAM" id="SignalP"/>
    </source>
</evidence>
<keyword evidence="4" id="KW-0732">Signal</keyword>
<keyword evidence="2" id="KW-0646">Protease inhibitor</keyword>
<dbReference type="PANTHER" id="PTHR46186:SF2">
    <property type="entry name" value="CYSTATIN"/>
    <property type="match status" value="1"/>
</dbReference>
<dbReference type="Proteomes" id="UP001620645">
    <property type="component" value="Unassembled WGS sequence"/>
</dbReference>
<dbReference type="PANTHER" id="PTHR46186">
    <property type="entry name" value="CYSTATIN"/>
    <property type="match status" value="1"/>
</dbReference>